<feature type="transmembrane region" description="Helical" evidence="7">
    <location>
        <begin position="118"/>
        <end position="138"/>
    </location>
</feature>
<feature type="transmembrane region" description="Helical" evidence="7">
    <location>
        <begin position="145"/>
        <end position="161"/>
    </location>
</feature>
<dbReference type="RefSeq" id="WP_013759019.1">
    <property type="nucleotide sequence ID" value="NC_015500.1"/>
</dbReference>
<evidence type="ECO:0000256" key="3">
    <source>
        <dbReference type="ARBA" id="ARBA00022475"/>
    </source>
</evidence>
<dbReference type="GO" id="GO:0015109">
    <property type="term" value="F:chromate transmembrane transporter activity"/>
    <property type="evidence" value="ECO:0007669"/>
    <property type="project" value="InterPro"/>
</dbReference>
<dbReference type="STRING" id="906968.Trebr_1896"/>
<evidence type="ECO:0000256" key="5">
    <source>
        <dbReference type="ARBA" id="ARBA00022989"/>
    </source>
</evidence>
<dbReference type="Proteomes" id="UP000006546">
    <property type="component" value="Chromosome"/>
</dbReference>
<keyword evidence="5 7" id="KW-1133">Transmembrane helix</keyword>
<evidence type="ECO:0000256" key="6">
    <source>
        <dbReference type="ARBA" id="ARBA00023136"/>
    </source>
</evidence>
<evidence type="ECO:0000313" key="9">
    <source>
        <dbReference type="Proteomes" id="UP000006546"/>
    </source>
</evidence>
<dbReference type="OrthoDB" id="9788907at2"/>
<keyword evidence="4 7" id="KW-0812">Transmembrane</keyword>
<dbReference type="InterPro" id="IPR003370">
    <property type="entry name" value="Chromate_transpt"/>
</dbReference>
<reference evidence="9" key="1">
    <citation type="submission" date="2011-04" db="EMBL/GenBank/DDBJ databases">
        <title>The complete genome of Treponema brennaborense DSM 12168.</title>
        <authorList>
            <person name="Lucas S."/>
            <person name="Han J."/>
            <person name="Lapidus A."/>
            <person name="Bruce D."/>
            <person name="Goodwin L."/>
            <person name="Pitluck S."/>
            <person name="Peters L."/>
            <person name="Kyrpides N."/>
            <person name="Mavromatis K."/>
            <person name="Ivanova N."/>
            <person name="Mikhailova N."/>
            <person name="Pagani I."/>
            <person name="Teshima H."/>
            <person name="Detter J.C."/>
            <person name="Tapia R."/>
            <person name="Han C."/>
            <person name="Land M."/>
            <person name="Hauser L."/>
            <person name="Markowitz V."/>
            <person name="Cheng J.-F."/>
            <person name="Hugenholtz P."/>
            <person name="Woyke T."/>
            <person name="Wu D."/>
            <person name="Gronow S."/>
            <person name="Wellnitz S."/>
            <person name="Brambilla E."/>
            <person name="Klenk H.-P."/>
            <person name="Eisen J.A."/>
        </authorList>
    </citation>
    <scope>NUCLEOTIDE SEQUENCE [LARGE SCALE GENOMIC DNA]</scope>
    <source>
        <strain evidence="9">DSM 12168 / CIP 105900 / DD5/3</strain>
    </source>
</reference>
<feature type="transmembrane region" description="Helical" evidence="7">
    <location>
        <begin position="81"/>
        <end position="106"/>
    </location>
</feature>
<accession>F4LJ06</accession>
<dbReference type="InterPro" id="IPR052518">
    <property type="entry name" value="CHR_Transporter"/>
</dbReference>
<dbReference type="PANTHER" id="PTHR43663:SF1">
    <property type="entry name" value="CHROMATE TRANSPORTER"/>
    <property type="match status" value="1"/>
</dbReference>
<protein>
    <submittedName>
        <fullName evidence="8">Chromate transporter</fullName>
    </submittedName>
</protein>
<feature type="transmembrane region" description="Helical" evidence="7">
    <location>
        <begin position="12"/>
        <end position="35"/>
    </location>
</feature>
<dbReference type="Pfam" id="PF02417">
    <property type="entry name" value="Chromate_transp"/>
    <property type="match status" value="1"/>
</dbReference>
<dbReference type="PANTHER" id="PTHR43663">
    <property type="entry name" value="CHROMATE TRANSPORT PROTEIN-RELATED"/>
    <property type="match status" value="1"/>
</dbReference>
<evidence type="ECO:0000256" key="4">
    <source>
        <dbReference type="ARBA" id="ARBA00022692"/>
    </source>
</evidence>
<dbReference type="EMBL" id="CP002696">
    <property type="protein sequence ID" value="AEE17315.1"/>
    <property type="molecule type" value="Genomic_DNA"/>
</dbReference>
<name>F4LJ06_TREBD</name>
<comment type="similarity">
    <text evidence="2">Belongs to the chromate ion transporter (CHR) (TC 2.A.51) family.</text>
</comment>
<evidence type="ECO:0000256" key="1">
    <source>
        <dbReference type="ARBA" id="ARBA00004651"/>
    </source>
</evidence>
<evidence type="ECO:0000256" key="7">
    <source>
        <dbReference type="SAM" id="Phobius"/>
    </source>
</evidence>
<organism evidence="8 9">
    <name type="scientific">Treponema brennaborense (strain DSM 12168 / CIP 105900 / DD5/3)</name>
    <dbReference type="NCBI Taxonomy" id="906968"/>
    <lineage>
        <taxon>Bacteria</taxon>
        <taxon>Pseudomonadati</taxon>
        <taxon>Spirochaetota</taxon>
        <taxon>Spirochaetia</taxon>
        <taxon>Spirochaetales</taxon>
        <taxon>Treponemataceae</taxon>
        <taxon>Treponema</taxon>
    </lineage>
</organism>
<dbReference type="KEGG" id="tbe:Trebr_1896"/>
<keyword evidence="6 7" id="KW-0472">Membrane</keyword>
<dbReference type="GO" id="GO:0005886">
    <property type="term" value="C:plasma membrane"/>
    <property type="evidence" value="ECO:0007669"/>
    <property type="project" value="UniProtKB-SubCell"/>
</dbReference>
<gene>
    <name evidence="8" type="ordered locus">Trebr_1896</name>
</gene>
<evidence type="ECO:0000313" key="8">
    <source>
        <dbReference type="EMBL" id="AEE17315.1"/>
    </source>
</evidence>
<dbReference type="HOGENOM" id="CLU_018106_1_0_12"/>
<evidence type="ECO:0000256" key="2">
    <source>
        <dbReference type="ARBA" id="ARBA00005262"/>
    </source>
</evidence>
<keyword evidence="3" id="KW-1003">Cell membrane</keyword>
<sequence>MKNIRNTLRLCAELFGVFFKIGAVTFGGGLAMLPILERELGKKRDWVTGDQLLDYYAIGQSTPGIIAVNVATFIGYNRCGLAGGVVATAGIVAPSIIVITLLALFLRNFTDIVWVRKALGGINVAVAALLTQAVWQFGKKSVKNIWGFLILAAAFVSMYFFGVNSVAVIAVSAALGIAASFTRSLKSRREDRS</sequence>
<dbReference type="AlphaFoldDB" id="F4LJ06"/>
<dbReference type="eggNOG" id="COG2059">
    <property type="taxonomic scope" value="Bacteria"/>
</dbReference>
<keyword evidence="9" id="KW-1185">Reference proteome</keyword>
<comment type="subcellular location">
    <subcellularLocation>
        <location evidence="1">Cell membrane</location>
        <topology evidence="1">Multi-pass membrane protein</topology>
    </subcellularLocation>
</comment>
<proteinExistence type="inferred from homology"/>